<dbReference type="AlphaFoldDB" id="X1N117"/>
<dbReference type="EMBL" id="BARV01026154">
    <property type="protein sequence ID" value="GAI37717.1"/>
    <property type="molecule type" value="Genomic_DNA"/>
</dbReference>
<feature type="non-terminal residue" evidence="1">
    <location>
        <position position="85"/>
    </location>
</feature>
<reference evidence="1" key="1">
    <citation type="journal article" date="2014" name="Front. Microbiol.">
        <title>High frequency of phylogenetically diverse reductive dehalogenase-homologous genes in deep subseafloor sedimentary metagenomes.</title>
        <authorList>
            <person name="Kawai M."/>
            <person name="Futagami T."/>
            <person name="Toyoda A."/>
            <person name="Takaki Y."/>
            <person name="Nishi S."/>
            <person name="Hori S."/>
            <person name="Arai W."/>
            <person name="Tsubouchi T."/>
            <person name="Morono Y."/>
            <person name="Uchiyama I."/>
            <person name="Ito T."/>
            <person name="Fujiyama A."/>
            <person name="Inagaki F."/>
            <person name="Takami H."/>
        </authorList>
    </citation>
    <scope>NUCLEOTIDE SEQUENCE</scope>
    <source>
        <strain evidence="1">Expedition CK06-06</strain>
    </source>
</reference>
<evidence type="ECO:0000313" key="1">
    <source>
        <dbReference type="EMBL" id="GAI37717.1"/>
    </source>
</evidence>
<accession>X1N117</accession>
<protein>
    <submittedName>
        <fullName evidence="1">Uncharacterized protein</fullName>
    </submittedName>
</protein>
<comment type="caution">
    <text evidence="1">The sequence shown here is derived from an EMBL/GenBank/DDBJ whole genome shotgun (WGS) entry which is preliminary data.</text>
</comment>
<proteinExistence type="predicted"/>
<sequence>MDDITPNNIIIIPIREKILVFDPESDPSFGLGAQVGGLGGTPVEEVKTAVDKVDNAINDNYNIITDLINANLDTSAKEILGDFTF</sequence>
<name>X1N117_9ZZZZ</name>
<gene>
    <name evidence="1" type="ORF">S06H3_42318</name>
</gene>
<organism evidence="1">
    <name type="scientific">marine sediment metagenome</name>
    <dbReference type="NCBI Taxonomy" id="412755"/>
    <lineage>
        <taxon>unclassified sequences</taxon>
        <taxon>metagenomes</taxon>
        <taxon>ecological metagenomes</taxon>
    </lineage>
</organism>